<comment type="function">
    <text evidence="5">Involved in the maturation of [NiFe] hydrogenases. Required for nickel insertion into the metal center of the hydrogenase.</text>
</comment>
<gene>
    <name evidence="5" type="primary">hypA</name>
    <name evidence="6" type="ORF">SAMN04488244_10144</name>
</gene>
<keyword evidence="2 5" id="KW-0533">Nickel</keyword>
<evidence type="ECO:0000256" key="3">
    <source>
        <dbReference type="ARBA" id="ARBA00022723"/>
    </source>
</evidence>
<dbReference type="GO" id="GO:0051604">
    <property type="term" value="P:protein maturation"/>
    <property type="evidence" value="ECO:0007669"/>
    <property type="project" value="InterPro"/>
</dbReference>
<sequence>MHEMSLCESLIKIIEDQADEKCFTQVSTVVLELGVFAGVEVDALRFCFDICCRNTVADSAQLVISRQPAQACCQDCNASFAISDWLSTCPNCNGYNLRRKGGEQMRIKQLEVL</sequence>
<dbReference type="InterPro" id="IPR000688">
    <property type="entry name" value="HypA/HybF"/>
</dbReference>
<dbReference type="HAMAP" id="MF_00213">
    <property type="entry name" value="HypA_HybF"/>
    <property type="match status" value="1"/>
</dbReference>
<comment type="similarity">
    <text evidence="1 5">Belongs to the HypA/HybF family.</text>
</comment>
<proteinExistence type="inferred from homology"/>
<feature type="binding site" evidence="5">
    <location>
        <position position="89"/>
    </location>
    <ligand>
        <name>Zn(2+)</name>
        <dbReference type="ChEBI" id="CHEBI:29105"/>
    </ligand>
</feature>
<evidence type="ECO:0000256" key="1">
    <source>
        <dbReference type="ARBA" id="ARBA00010748"/>
    </source>
</evidence>
<feature type="binding site" evidence="5">
    <location>
        <position position="76"/>
    </location>
    <ligand>
        <name>Zn(2+)</name>
        <dbReference type="ChEBI" id="CHEBI:29105"/>
    </ligand>
</feature>
<dbReference type="EMBL" id="FNVG01000001">
    <property type="protein sequence ID" value="SEF39924.1"/>
    <property type="molecule type" value="Genomic_DNA"/>
</dbReference>
<dbReference type="RefSeq" id="WP_103878310.1">
    <property type="nucleotide sequence ID" value="NZ_FNVG01000001.1"/>
</dbReference>
<dbReference type="OrthoDB" id="288014at2"/>
<dbReference type="PANTHER" id="PTHR34535">
    <property type="entry name" value="HYDROGENASE MATURATION FACTOR HYPA"/>
    <property type="match status" value="1"/>
</dbReference>
<dbReference type="PIRSF" id="PIRSF004761">
    <property type="entry name" value="Hydrgn_mat_HypA"/>
    <property type="match status" value="1"/>
</dbReference>
<evidence type="ECO:0000313" key="6">
    <source>
        <dbReference type="EMBL" id="SEF39924.1"/>
    </source>
</evidence>
<dbReference type="GO" id="GO:0008270">
    <property type="term" value="F:zinc ion binding"/>
    <property type="evidence" value="ECO:0007669"/>
    <property type="project" value="UniProtKB-UniRule"/>
</dbReference>
<organism evidence="6 7">
    <name type="scientific">Vibrio hangzhouensis</name>
    <dbReference type="NCBI Taxonomy" id="462991"/>
    <lineage>
        <taxon>Bacteria</taxon>
        <taxon>Pseudomonadati</taxon>
        <taxon>Pseudomonadota</taxon>
        <taxon>Gammaproteobacteria</taxon>
        <taxon>Vibrionales</taxon>
        <taxon>Vibrionaceae</taxon>
        <taxon>Vibrio</taxon>
    </lineage>
</organism>
<reference evidence="7" key="1">
    <citation type="submission" date="2016-10" db="EMBL/GenBank/DDBJ databases">
        <authorList>
            <person name="Varghese N."/>
            <person name="Submissions S."/>
        </authorList>
    </citation>
    <scope>NUCLEOTIDE SEQUENCE [LARGE SCALE GENOMIC DNA]</scope>
    <source>
        <strain evidence="7">CGMCC 1.7062</strain>
    </source>
</reference>
<dbReference type="FunFam" id="3.30.2320.80:FF:000001">
    <property type="entry name" value="Hydrogenase maturation factor HypA"/>
    <property type="match status" value="1"/>
</dbReference>
<keyword evidence="3 5" id="KW-0479">Metal-binding</keyword>
<dbReference type="GO" id="GO:0016530">
    <property type="term" value="F:metallochaperone activity"/>
    <property type="evidence" value="ECO:0007669"/>
    <property type="project" value="UniProtKB-ARBA"/>
</dbReference>
<dbReference type="NCBIfam" id="TIGR00100">
    <property type="entry name" value="hypA"/>
    <property type="match status" value="1"/>
</dbReference>
<feature type="binding site" evidence="5">
    <location>
        <position position="2"/>
    </location>
    <ligand>
        <name>Ni(2+)</name>
        <dbReference type="ChEBI" id="CHEBI:49786"/>
    </ligand>
</feature>
<dbReference type="PANTHER" id="PTHR34535:SF3">
    <property type="entry name" value="HYDROGENASE MATURATION FACTOR HYPA"/>
    <property type="match status" value="1"/>
</dbReference>
<feature type="binding site" evidence="5">
    <location>
        <position position="92"/>
    </location>
    <ligand>
        <name>Zn(2+)</name>
        <dbReference type="ChEBI" id="CHEBI:29105"/>
    </ligand>
</feature>
<keyword evidence="4 5" id="KW-0862">Zinc</keyword>
<name>A0A1H5RP77_9VIBR</name>
<dbReference type="Proteomes" id="UP000236721">
    <property type="component" value="Unassembled WGS sequence"/>
</dbReference>
<dbReference type="Gene3D" id="3.30.2320.80">
    <property type="match status" value="1"/>
</dbReference>
<evidence type="ECO:0000256" key="2">
    <source>
        <dbReference type="ARBA" id="ARBA00022596"/>
    </source>
</evidence>
<protein>
    <recommendedName>
        <fullName evidence="5">Hydrogenase maturation factor HypA</fullName>
    </recommendedName>
</protein>
<accession>A0A1H5RP77</accession>
<evidence type="ECO:0000256" key="4">
    <source>
        <dbReference type="ARBA" id="ARBA00022833"/>
    </source>
</evidence>
<dbReference type="PROSITE" id="PS01249">
    <property type="entry name" value="HYPA"/>
    <property type="match status" value="1"/>
</dbReference>
<keyword evidence="7" id="KW-1185">Reference proteome</keyword>
<dbReference type="GO" id="GO:0016151">
    <property type="term" value="F:nickel cation binding"/>
    <property type="evidence" value="ECO:0007669"/>
    <property type="project" value="UniProtKB-UniRule"/>
</dbReference>
<dbReference type="Pfam" id="PF01155">
    <property type="entry name" value="HypA"/>
    <property type="match status" value="1"/>
</dbReference>
<dbReference type="InterPro" id="IPR020538">
    <property type="entry name" value="Hydgase_Ni_incorp_HypA/HybF_CS"/>
</dbReference>
<feature type="binding site" evidence="5">
    <location>
        <position position="73"/>
    </location>
    <ligand>
        <name>Zn(2+)</name>
        <dbReference type="ChEBI" id="CHEBI:29105"/>
    </ligand>
</feature>
<dbReference type="AlphaFoldDB" id="A0A1H5RP77"/>
<evidence type="ECO:0000313" key="7">
    <source>
        <dbReference type="Proteomes" id="UP000236721"/>
    </source>
</evidence>
<evidence type="ECO:0000256" key="5">
    <source>
        <dbReference type="HAMAP-Rule" id="MF_00213"/>
    </source>
</evidence>